<evidence type="ECO:0000313" key="1">
    <source>
        <dbReference type="EMBL" id="QHC55608.1"/>
    </source>
</evidence>
<dbReference type="AlphaFoldDB" id="A0AAE6V690"/>
<dbReference type="KEGG" id="rte:GSU10_08140"/>
<dbReference type="Proteomes" id="UP000465031">
    <property type="component" value="Chromosome"/>
</dbReference>
<dbReference type="EMBL" id="CP047186">
    <property type="protein sequence ID" value="QHC55608.1"/>
    <property type="molecule type" value="Genomic_DNA"/>
</dbReference>
<evidence type="ECO:0000313" key="2">
    <source>
        <dbReference type="Proteomes" id="UP000465031"/>
    </source>
</evidence>
<dbReference type="RefSeq" id="WP_132504251.1">
    <property type="nucleotide sequence ID" value="NZ_CP047186.1"/>
</dbReference>
<reference evidence="2" key="1">
    <citation type="submission" date="2019-12" db="EMBL/GenBank/DDBJ databases">
        <title>Complete and draft genome sequences of new strains and members of some known species of the genus Rathayibacter isolated from plants.</title>
        <authorList>
            <person name="Tarlachkov S.V."/>
            <person name="Starodumova I.P."/>
            <person name="Dorofeeva L.V."/>
            <person name="Prisyazhnaya N.V."/>
            <person name="Leyn S."/>
            <person name="Zlamal J."/>
            <person name="Elan M."/>
            <person name="Osterman A.L."/>
            <person name="Nadler S."/>
            <person name="Subbotin S.A."/>
            <person name="Evtushenko L.I."/>
        </authorList>
    </citation>
    <scope>NUCLEOTIDE SEQUENCE [LARGE SCALE GENOMIC DNA]</scope>
    <source>
        <strain evidence="2">VKM Ac-2761</strain>
    </source>
</reference>
<accession>A0AAE6V690</accession>
<protein>
    <submittedName>
        <fullName evidence="1">Uncharacterized protein</fullName>
    </submittedName>
</protein>
<proteinExistence type="predicted"/>
<sequence>MTERTGGERRAFLRRSLADAATLALEAAARSAPLEPGERAATEMLEDLDHLVVLSFAARSRAEVFGVLDGESGPVHSGDTDDVMTAPGAGDPPGSRFAPGMLPVHTLLATAFARADHGWADGRDPLLLTLEAARRTATPWALCVDERQGVSTTLLADPEWPLSDPGAARDAGGRLVPLATLGTALASGSLPPVVLVEPRSLVDPADFAPAAVVGTARSADARVAEQLLHTVVDAVRGAERAGRRILFLVLARGSSAASEEVPVLVVASRVRPGARIDTPLGPDTPALLVRARAGSRRALADPQVLALGRALGGGARPLSHWPRTASAFAPAAPAGTRLDAALRTVGLAPAPAETTERALARLRAAASGASLHSDQAPP</sequence>
<dbReference type="PROSITE" id="PS51318">
    <property type="entry name" value="TAT"/>
    <property type="match status" value="1"/>
</dbReference>
<dbReference type="InterPro" id="IPR006311">
    <property type="entry name" value="TAT_signal"/>
</dbReference>
<gene>
    <name evidence="1" type="ORF">GSU10_08140</name>
</gene>
<name>A0AAE6V690_9MICO</name>
<organism evidence="1 2">
    <name type="scientific">Rathayibacter tanaceti</name>
    <dbReference type="NCBI Taxonomy" id="1671680"/>
    <lineage>
        <taxon>Bacteria</taxon>
        <taxon>Bacillati</taxon>
        <taxon>Actinomycetota</taxon>
        <taxon>Actinomycetes</taxon>
        <taxon>Micrococcales</taxon>
        <taxon>Microbacteriaceae</taxon>
        <taxon>Rathayibacter</taxon>
    </lineage>
</organism>